<dbReference type="PROSITE" id="PS00583">
    <property type="entry name" value="PFKB_KINASES_1"/>
    <property type="match status" value="1"/>
</dbReference>
<organism evidence="7 8">
    <name type="scientific">Caldanaerobius fijiensis DSM 17918</name>
    <dbReference type="NCBI Taxonomy" id="1121256"/>
    <lineage>
        <taxon>Bacteria</taxon>
        <taxon>Bacillati</taxon>
        <taxon>Bacillota</taxon>
        <taxon>Clostridia</taxon>
        <taxon>Thermoanaerobacterales</taxon>
        <taxon>Thermoanaerobacteraceae</taxon>
        <taxon>Caldanaerobius</taxon>
    </lineage>
</organism>
<evidence type="ECO:0000313" key="8">
    <source>
        <dbReference type="Proteomes" id="UP000184088"/>
    </source>
</evidence>
<dbReference type="InterPro" id="IPR011611">
    <property type="entry name" value="PfkB_dom"/>
</dbReference>
<dbReference type="Pfam" id="PF00294">
    <property type="entry name" value="PfkB"/>
    <property type="match status" value="1"/>
</dbReference>
<evidence type="ECO:0000256" key="2">
    <source>
        <dbReference type="ARBA" id="ARBA00022679"/>
    </source>
</evidence>
<dbReference type="SUPFAM" id="SSF53613">
    <property type="entry name" value="Ribokinase-like"/>
    <property type="match status" value="1"/>
</dbReference>
<evidence type="ECO:0000313" key="7">
    <source>
        <dbReference type="EMBL" id="SHE34679.1"/>
    </source>
</evidence>
<dbReference type="Gene3D" id="3.40.1190.20">
    <property type="match status" value="1"/>
</dbReference>
<dbReference type="OrthoDB" id="9813569at2"/>
<dbReference type="RefSeq" id="WP_073341133.1">
    <property type="nucleotide sequence ID" value="NZ_FQVH01000001.1"/>
</dbReference>
<evidence type="ECO:0000256" key="3">
    <source>
        <dbReference type="ARBA" id="ARBA00022741"/>
    </source>
</evidence>
<protein>
    <submittedName>
        <fullName evidence="7">Fructokinase</fullName>
    </submittedName>
</protein>
<dbReference type="InterPro" id="IPR002173">
    <property type="entry name" value="Carboh/pur_kinase_PfkB_CS"/>
</dbReference>
<evidence type="ECO:0000256" key="4">
    <source>
        <dbReference type="ARBA" id="ARBA00022777"/>
    </source>
</evidence>
<keyword evidence="3" id="KW-0547">Nucleotide-binding</keyword>
<keyword evidence="4 7" id="KW-0418">Kinase</keyword>
<evidence type="ECO:0000256" key="5">
    <source>
        <dbReference type="ARBA" id="ARBA00022840"/>
    </source>
</evidence>
<dbReference type="GO" id="GO:0005524">
    <property type="term" value="F:ATP binding"/>
    <property type="evidence" value="ECO:0007669"/>
    <property type="project" value="UniProtKB-KW"/>
</dbReference>
<dbReference type="AlphaFoldDB" id="A0A1M4SR44"/>
<keyword evidence="2" id="KW-0808">Transferase</keyword>
<evidence type="ECO:0000256" key="1">
    <source>
        <dbReference type="ARBA" id="ARBA00010688"/>
    </source>
</evidence>
<dbReference type="Proteomes" id="UP000184088">
    <property type="component" value="Unassembled WGS sequence"/>
</dbReference>
<dbReference type="CDD" id="cd01167">
    <property type="entry name" value="bac_FRK"/>
    <property type="match status" value="1"/>
</dbReference>
<accession>A0A1M4SR44</accession>
<dbReference type="STRING" id="1121256.SAMN02746089_00104"/>
<feature type="domain" description="Carbohydrate kinase PfkB" evidence="6">
    <location>
        <begin position="1"/>
        <end position="313"/>
    </location>
</feature>
<dbReference type="PANTHER" id="PTHR43085">
    <property type="entry name" value="HEXOKINASE FAMILY MEMBER"/>
    <property type="match status" value="1"/>
</dbReference>
<dbReference type="InterPro" id="IPR029056">
    <property type="entry name" value="Ribokinase-like"/>
</dbReference>
<comment type="similarity">
    <text evidence="1">Belongs to the carbohydrate kinase PfkB family.</text>
</comment>
<dbReference type="GO" id="GO:0006000">
    <property type="term" value="P:fructose metabolic process"/>
    <property type="evidence" value="ECO:0007669"/>
    <property type="project" value="UniProtKB-ARBA"/>
</dbReference>
<proteinExistence type="inferred from homology"/>
<reference evidence="7 8" key="1">
    <citation type="submission" date="2016-11" db="EMBL/GenBank/DDBJ databases">
        <authorList>
            <person name="Jaros S."/>
            <person name="Januszkiewicz K."/>
            <person name="Wedrychowicz H."/>
        </authorList>
    </citation>
    <scope>NUCLEOTIDE SEQUENCE [LARGE SCALE GENOMIC DNA]</scope>
    <source>
        <strain evidence="7 8">DSM 17918</strain>
    </source>
</reference>
<dbReference type="InterPro" id="IPR002139">
    <property type="entry name" value="Ribo/fructo_kinase"/>
</dbReference>
<gene>
    <name evidence="7" type="ORF">SAMN02746089_00104</name>
</gene>
<evidence type="ECO:0000259" key="6">
    <source>
        <dbReference type="Pfam" id="PF00294"/>
    </source>
</evidence>
<dbReference type="GO" id="GO:0008865">
    <property type="term" value="F:fructokinase activity"/>
    <property type="evidence" value="ECO:0007669"/>
    <property type="project" value="UniProtKB-ARBA"/>
</dbReference>
<dbReference type="InterPro" id="IPR050306">
    <property type="entry name" value="PfkB_Carbo_kinase"/>
</dbReference>
<keyword evidence="5" id="KW-0067">ATP-binding</keyword>
<dbReference type="PRINTS" id="PR00990">
    <property type="entry name" value="RIBOKINASE"/>
</dbReference>
<dbReference type="EMBL" id="FQVH01000001">
    <property type="protein sequence ID" value="SHE34679.1"/>
    <property type="molecule type" value="Genomic_DNA"/>
</dbReference>
<keyword evidence="8" id="KW-1185">Reference proteome</keyword>
<name>A0A1M4SR44_9THEO</name>
<dbReference type="PANTHER" id="PTHR43085:SF1">
    <property type="entry name" value="PSEUDOURIDINE KINASE-RELATED"/>
    <property type="match status" value="1"/>
</dbReference>
<sequence length="327" mass="35635">MPDIISIGEILIDFVSMESGVTLAQSPGFLKAAGGAPANVAVAVSKLGVKSGFIGTAGNDPFGRFLKDTLNSYGVDTCHMDLTDEARTTLAFVSLTADGDRDFVFYRHPGADMMLRKEKISEDYIKSAHIFHFGSISLIDEPARTATLYAIDIAKKHGLIISYDPNLRLNLWPDEETARKTILSTLNLPDILKVSEVELEFLTGIRDIDSGLKALKDKTSASLILVTRGIEGVDYVYRGERGHVETFKDVKAIDATGAGDAFVAGVLYGIHERINEFKDGHMTSKALQDILRIANACGTITVTKKGAIPALPTIDEVKRFLSERLER</sequence>